<evidence type="ECO:0000313" key="1">
    <source>
        <dbReference type="EMBL" id="GGM66827.1"/>
    </source>
</evidence>
<dbReference type="RefSeq" id="WP_188679443.1">
    <property type="nucleotide sequence ID" value="NZ_BMNY01000001.1"/>
</dbReference>
<organism evidence="1 2">
    <name type="scientific">Thermogymnomonas acidicola</name>
    <dbReference type="NCBI Taxonomy" id="399579"/>
    <lineage>
        <taxon>Archaea</taxon>
        <taxon>Methanobacteriati</taxon>
        <taxon>Thermoplasmatota</taxon>
        <taxon>Thermoplasmata</taxon>
        <taxon>Thermoplasmatales</taxon>
        <taxon>Thermogymnomonas</taxon>
    </lineage>
</organism>
<dbReference type="Pfam" id="PF06245">
    <property type="entry name" value="DUF1015"/>
    <property type="match status" value="1"/>
</dbReference>
<reference evidence="1" key="1">
    <citation type="journal article" date="2014" name="Int. J. Syst. Evol. Microbiol.">
        <title>Complete genome sequence of Corynebacterium casei LMG S-19264T (=DSM 44701T), isolated from a smear-ripened cheese.</title>
        <authorList>
            <consortium name="US DOE Joint Genome Institute (JGI-PGF)"/>
            <person name="Walter F."/>
            <person name="Albersmeier A."/>
            <person name="Kalinowski J."/>
            <person name="Ruckert C."/>
        </authorList>
    </citation>
    <scope>NUCLEOTIDE SEQUENCE</scope>
    <source>
        <strain evidence="1">JCM 13583</strain>
    </source>
</reference>
<dbReference type="AlphaFoldDB" id="A0AA37BQA7"/>
<evidence type="ECO:0008006" key="3">
    <source>
        <dbReference type="Google" id="ProtNLM"/>
    </source>
</evidence>
<comment type="caution">
    <text evidence="1">The sequence shown here is derived from an EMBL/GenBank/DDBJ whole genome shotgun (WGS) entry which is preliminary data.</text>
</comment>
<accession>A0AA37BQA7</accession>
<keyword evidence="2" id="KW-1185">Reference proteome</keyword>
<dbReference type="PANTHER" id="PTHR36454">
    <property type="entry name" value="LMO2823 PROTEIN"/>
    <property type="match status" value="1"/>
</dbReference>
<reference evidence="1" key="2">
    <citation type="submission" date="2022-09" db="EMBL/GenBank/DDBJ databases">
        <authorList>
            <person name="Sun Q."/>
            <person name="Ohkuma M."/>
        </authorList>
    </citation>
    <scope>NUCLEOTIDE SEQUENCE</scope>
    <source>
        <strain evidence="1">JCM 13583</strain>
    </source>
</reference>
<protein>
    <recommendedName>
        <fullName evidence="3">DUF1015 domain-containing protein</fullName>
    </recommendedName>
</protein>
<dbReference type="InterPro" id="IPR008323">
    <property type="entry name" value="UCP033563"/>
</dbReference>
<dbReference type="EMBL" id="BMNY01000001">
    <property type="protein sequence ID" value="GGM66827.1"/>
    <property type="molecule type" value="Genomic_DNA"/>
</dbReference>
<dbReference type="Proteomes" id="UP000632195">
    <property type="component" value="Unassembled WGS sequence"/>
</dbReference>
<dbReference type="PANTHER" id="PTHR36454:SF1">
    <property type="entry name" value="DUF1015 DOMAIN-CONTAINING PROTEIN"/>
    <property type="match status" value="1"/>
</dbReference>
<dbReference type="PIRSF" id="PIRSF033563">
    <property type="entry name" value="UCP033563"/>
    <property type="match status" value="1"/>
</dbReference>
<gene>
    <name evidence="1" type="ORF">GCM10007108_01270</name>
</gene>
<evidence type="ECO:0000313" key="2">
    <source>
        <dbReference type="Proteomes" id="UP000632195"/>
    </source>
</evidence>
<proteinExistence type="predicted"/>
<sequence length="400" mass="45166">MRIEPFRPLVFRDIGSAVTSPPFDTISPEQERQLKSNPHNISHLTLPGPDGPGESARLLREWIREGVLVRMASDAVIVLQQSFRMGHERISRTGVICNVEVFPDRGDIIPHERTFEWAVQERLRVMEATGSHLEPIFLTVQNRNLERVLRRAMQASDPREFEEPIGVMNSVHFVTDADMIREIQETLKHDRAVVADGHHRLEATRRLAARAGTGCGSFWSRVMAYVTTIYDRGLLISGIHRVIVDAGPFSQYRKRMSDFFRMGTEGSVQRQDIMYVYDGQFHSLEPTPAALQIIESLGRQATPIELLSQVIMKRVLSIDEERQPGAVRYTHDLSAAISSVDSKRASFSIIMPPWNKEQFMAVVSSGHLLPQKSTYFYPKIPSGIAINGPQEADTLRCGLP</sequence>
<name>A0AA37BQA7_9ARCH</name>